<accession>A0A8J8SFQ7</accession>
<evidence type="ECO:0000256" key="2">
    <source>
        <dbReference type="ARBA" id="ARBA00022691"/>
    </source>
</evidence>
<evidence type="ECO:0000256" key="3">
    <source>
        <dbReference type="ARBA" id="ARBA00022723"/>
    </source>
</evidence>
<dbReference type="GO" id="GO:0003824">
    <property type="term" value="F:catalytic activity"/>
    <property type="evidence" value="ECO:0007669"/>
    <property type="project" value="InterPro"/>
</dbReference>
<evidence type="ECO:0000256" key="5">
    <source>
        <dbReference type="ARBA" id="ARBA00023014"/>
    </source>
</evidence>
<dbReference type="Gene3D" id="3.80.30.20">
    <property type="entry name" value="tm_1862 like domain"/>
    <property type="match status" value="1"/>
</dbReference>
<gene>
    <name evidence="8" type="ORF">HZI73_05855</name>
</gene>
<dbReference type="AlphaFoldDB" id="A0A8J8SFQ7"/>
<dbReference type="GO" id="GO:0046872">
    <property type="term" value="F:metal ion binding"/>
    <property type="evidence" value="ECO:0007669"/>
    <property type="project" value="UniProtKB-KW"/>
</dbReference>
<protein>
    <submittedName>
        <fullName evidence="8">B12-binding domain-containing radical SAM protein</fullName>
    </submittedName>
</protein>
<dbReference type="InterPro" id="IPR006158">
    <property type="entry name" value="Cobalamin-bd"/>
</dbReference>
<dbReference type="PROSITE" id="PS51918">
    <property type="entry name" value="RADICAL_SAM"/>
    <property type="match status" value="1"/>
</dbReference>
<keyword evidence="4" id="KW-0408">Iron</keyword>
<evidence type="ECO:0000259" key="6">
    <source>
        <dbReference type="PROSITE" id="PS51332"/>
    </source>
</evidence>
<evidence type="ECO:0000313" key="9">
    <source>
        <dbReference type="Proteomes" id="UP000683246"/>
    </source>
</evidence>
<dbReference type="SUPFAM" id="SSF52242">
    <property type="entry name" value="Cobalamin (vitamin B12)-binding domain"/>
    <property type="match status" value="1"/>
</dbReference>
<comment type="cofactor">
    <cofactor evidence="1">
        <name>[4Fe-4S] cluster</name>
        <dbReference type="ChEBI" id="CHEBI:49883"/>
    </cofactor>
</comment>
<dbReference type="PROSITE" id="PS51332">
    <property type="entry name" value="B12_BINDING"/>
    <property type="match status" value="1"/>
</dbReference>
<dbReference type="Pfam" id="PF04055">
    <property type="entry name" value="Radical_SAM"/>
    <property type="match status" value="1"/>
</dbReference>
<dbReference type="InterPro" id="IPR058240">
    <property type="entry name" value="rSAM_sf"/>
</dbReference>
<dbReference type="CDD" id="cd02068">
    <property type="entry name" value="radical_SAM_B12_BD"/>
    <property type="match status" value="1"/>
</dbReference>
<proteinExistence type="predicted"/>
<dbReference type="InterPro" id="IPR051198">
    <property type="entry name" value="BchE-like"/>
</dbReference>
<evidence type="ECO:0000313" key="8">
    <source>
        <dbReference type="EMBL" id="QUI21851.1"/>
    </source>
</evidence>
<keyword evidence="3" id="KW-0479">Metal-binding</keyword>
<keyword evidence="2" id="KW-0949">S-adenosyl-L-methionine</keyword>
<name>A0A8J8SFQ7_9FIRM</name>
<dbReference type="CDD" id="cd01335">
    <property type="entry name" value="Radical_SAM"/>
    <property type="match status" value="1"/>
</dbReference>
<feature type="domain" description="B12-binding" evidence="6">
    <location>
        <begin position="15"/>
        <end position="148"/>
    </location>
</feature>
<keyword evidence="5" id="KW-0411">Iron-sulfur</keyword>
<dbReference type="SMART" id="SM00729">
    <property type="entry name" value="Elp3"/>
    <property type="match status" value="1"/>
</dbReference>
<organism evidence="8 9">
    <name type="scientific">Vallitalea pronyensis</name>
    <dbReference type="NCBI Taxonomy" id="1348613"/>
    <lineage>
        <taxon>Bacteria</taxon>
        <taxon>Bacillati</taxon>
        <taxon>Bacillota</taxon>
        <taxon>Clostridia</taxon>
        <taxon>Lachnospirales</taxon>
        <taxon>Vallitaleaceae</taxon>
        <taxon>Vallitalea</taxon>
    </lineage>
</organism>
<dbReference type="SFLD" id="SFLDG01123">
    <property type="entry name" value="methyltransferase_(Class_B)"/>
    <property type="match status" value="1"/>
</dbReference>
<evidence type="ECO:0000256" key="4">
    <source>
        <dbReference type="ARBA" id="ARBA00023004"/>
    </source>
</evidence>
<dbReference type="SFLD" id="SFLDS00029">
    <property type="entry name" value="Radical_SAM"/>
    <property type="match status" value="1"/>
</dbReference>
<evidence type="ECO:0000256" key="1">
    <source>
        <dbReference type="ARBA" id="ARBA00001966"/>
    </source>
</evidence>
<dbReference type="InterPro" id="IPR034466">
    <property type="entry name" value="Methyltransferase_Class_B"/>
</dbReference>
<dbReference type="SUPFAM" id="SSF102114">
    <property type="entry name" value="Radical SAM enzymes"/>
    <property type="match status" value="1"/>
</dbReference>
<dbReference type="InterPro" id="IPR036724">
    <property type="entry name" value="Cobalamin-bd_sf"/>
</dbReference>
<dbReference type="KEGG" id="vpy:HZI73_05855"/>
<dbReference type="InterPro" id="IPR006638">
    <property type="entry name" value="Elp3/MiaA/NifB-like_rSAM"/>
</dbReference>
<sequence>MKICLINPPYFSNRFPGDEYSSTGFTIPHIGIGYISAILNKHGFHTEIIESMGQNISMSKLRKILKEKQYDVVGISTCDNNRYNSAKILHMIKSIDPKTFVFLGGYTPTLTPEETLRNFEALDCCVIGEGEYTVLELMKTLKAGGDYREVSGIAYLEEKEYIQTKSRPLIQHLDELPFPDRPFYSSKKEVRLLSTRGCPNHCNFCAITSFYKRCPGKKFRIRSAENIIEEIEYLIKKYERIDNIHYNDDSFLTQIPKNLEKIEALYQLLKAKNIMIPFQITVCAKDMKPSYALLKKLKEVGLYHVFIGIESFSQRQLDYFQKNVTVKENMEALEVVAKLKIKATIGFIPLDPYVTIQEVRDNFTLLKQSEYRNVRYEYSDPFSNLIHMIAVAGTPFRGKLEEEGLYIMNEQGYEFCDRDVQFLNVILIRWNTLIKNISYKYYYIILSEEKGNMNLSKVLKDKMTELFDIYMDFAIHLCDGILSRHVTQERVDAFFDLWAHKANRINVFFDAAKLEIDKL</sequence>
<dbReference type="Proteomes" id="UP000683246">
    <property type="component" value="Chromosome"/>
</dbReference>
<evidence type="ECO:0000259" key="7">
    <source>
        <dbReference type="PROSITE" id="PS51918"/>
    </source>
</evidence>
<dbReference type="Pfam" id="PF02310">
    <property type="entry name" value="B12-binding"/>
    <property type="match status" value="1"/>
</dbReference>
<dbReference type="PANTHER" id="PTHR43409">
    <property type="entry name" value="ANAEROBIC MAGNESIUM-PROTOPORPHYRIN IX MONOMETHYL ESTER CYCLASE-RELATED"/>
    <property type="match status" value="1"/>
</dbReference>
<dbReference type="InterPro" id="IPR023404">
    <property type="entry name" value="rSAM_horseshoe"/>
</dbReference>
<reference evidence="8" key="1">
    <citation type="submission" date="2020-07" db="EMBL/GenBank/DDBJ databases">
        <title>Vallitalea pronyensis genome.</title>
        <authorList>
            <person name="Postec A."/>
        </authorList>
    </citation>
    <scope>NUCLEOTIDE SEQUENCE</scope>
    <source>
        <strain evidence="8">FatNI3</strain>
    </source>
</reference>
<dbReference type="GO" id="GO:0051539">
    <property type="term" value="F:4 iron, 4 sulfur cluster binding"/>
    <property type="evidence" value="ECO:0007669"/>
    <property type="project" value="UniProtKB-KW"/>
</dbReference>
<dbReference type="RefSeq" id="WP_212697321.1">
    <property type="nucleotide sequence ID" value="NZ_CP058649.1"/>
</dbReference>
<keyword evidence="9" id="KW-1185">Reference proteome</keyword>
<dbReference type="Gene3D" id="3.40.50.280">
    <property type="entry name" value="Cobalamin-binding domain"/>
    <property type="match status" value="1"/>
</dbReference>
<dbReference type="SFLD" id="SFLDG01082">
    <property type="entry name" value="B12-binding_domain_containing"/>
    <property type="match status" value="1"/>
</dbReference>
<dbReference type="InterPro" id="IPR007197">
    <property type="entry name" value="rSAM"/>
</dbReference>
<feature type="domain" description="Radical SAM core" evidence="7">
    <location>
        <begin position="184"/>
        <end position="429"/>
    </location>
</feature>
<dbReference type="GO" id="GO:0031419">
    <property type="term" value="F:cobalamin binding"/>
    <property type="evidence" value="ECO:0007669"/>
    <property type="project" value="InterPro"/>
</dbReference>
<dbReference type="EMBL" id="CP058649">
    <property type="protein sequence ID" value="QUI21851.1"/>
    <property type="molecule type" value="Genomic_DNA"/>
</dbReference>